<dbReference type="PATRIC" id="fig|1408254.3.peg.4156"/>
<comment type="caution">
    <text evidence="2">The sequence shown here is derived from an EMBL/GenBank/DDBJ whole genome shotgun (WGS) entry which is preliminary data.</text>
</comment>
<organism evidence="2 3">
    <name type="scientific">Brevibacillus panacihumi W25</name>
    <dbReference type="NCBI Taxonomy" id="1408254"/>
    <lineage>
        <taxon>Bacteria</taxon>
        <taxon>Bacillati</taxon>
        <taxon>Bacillota</taxon>
        <taxon>Bacilli</taxon>
        <taxon>Bacillales</taxon>
        <taxon>Paenibacillaceae</taxon>
        <taxon>Brevibacillus</taxon>
    </lineage>
</organism>
<proteinExistence type="predicted"/>
<gene>
    <name evidence="2" type="ORF">T458_21185</name>
</gene>
<name>V6M3Z0_9BACL</name>
<dbReference type="RefSeq" id="WP_023558027.1">
    <property type="nucleotide sequence ID" value="NZ_KI629785.1"/>
</dbReference>
<evidence type="ECO:0000313" key="2">
    <source>
        <dbReference type="EMBL" id="EST53346.1"/>
    </source>
</evidence>
<evidence type="ECO:0000256" key="1">
    <source>
        <dbReference type="SAM" id="Phobius"/>
    </source>
</evidence>
<dbReference type="HOGENOM" id="CLU_205292_0_0_9"/>
<dbReference type="Proteomes" id="UP000017973">
    <property type="component" value="Unassembled WGS sequence"/>
</dbReference>
<accession>V6M3Z0</accession>
<dbReference type="STRING" id="1408254.T458_21185"/>
<reference evidence="2 3" key="1">
    <citation type="journal article" date="2014" name="Genome Announc.">
        <title>Draft Genome Sequence of Brevibacillus panacihumi Strain W25, a Halotolerant Hydrocarbon-Degrading Bacterium.</title>
        <authorList>
            <person name="Wang X."/>
            <person name="Jin D."/>
            <person name="Zhou L."/>
            <person name="Wu L."/>
            <person name="An W."/>
            <person name="Chen Y."/>
            <person name="Zhao L."/>
        </authorList>
    </citation>
    <scope>NUCLEOTIDE SEQUENCE [LARGE SCALE GENOMIC DNA]</scope>
    <source>
        <strain evidence="2 3">W25</strain>
    </source>
</reference>
<dbReference type="eggNOG" id="ENOG5033HWE">
    <property type="taxonomic scope" value="Bacteria"/>
</dbReference>
<evidence type="ECO:0000313" key="3">
    <source>
        <dbReference type="Proteomes" id="UP000017973"/>
    </source>
</evidence>
<dbReference type="EMBL" id="AYJU01000017">
    <property type="protein sequence ID" value="EST53346.1"/>
    <property type="molecule type" value="Genomic_DNA"/>
</dbReference>
<keyword evidence="1" id="KW-1133">Transmembrane helix</keyword>
<keyword evidence="1" id="KW-0812">Transmembrane</keyword>
<sequence>MEFFKNGLHILYAVILAVVSVFTGEIITFIMLGFILMALLTINETLKKILKKLSAKGEGDE</sequence>
<dbReference type="AlphaFoldDB" id="V6M3Z0"/>
<protein>
    <submittedName>
        <fullName evidence="2">Uncharacterized protein</fullName>
    </submittedName>
</protein>
<keyword evidence="3" id="KW-1185">Reference proteome</keyword>
<keyword evidence="1" id="KW-0472">Membrane</keyword>
<feature type="transmembrane region" description="Helical" evidence="1">
    <location>
        <begin position="12"/>
        <end position="42"/>
    </location>
</feature>